<reference evidence="1" key="1">
    <citation type="submission" date="2021-02" db="EMBL/GenBank/DDBJ databases">
        <authorList>
            <person name="Nowell W R."/>
        </authorList>
    </citation>
    <scope>NUCLEOTIDE SEQUENCE</scope>
</reference>
<evidence type="ECO:0000313" key="1">
    <source>
        <dbReference type="EMBL" id="CAF4214174.1"/>
    </source>
</evidence>
<comment type="caution">
    <text evidence="1">The sequence shown here is derived from an EMBL/GenBank/DDBJ whole genome shotgun (WGS) entry which is preliminary data.</text>
</comment>
<feature type="non-terminal residue" evidence="1">
    <location>
        <position position="49"/>
    </location>
</feature>
<dbReference type="Gene3D" id="3.40.50.1820">
    <property type="entry name" value="alpha/beta hydrolase"/>
    <property type="match status" value="1"/>
</dbReference>
<evidence type="ECO:0000313" key="2">
    <source>
        <dbReference type="Proteomes" id="UP000663823"/>
    </source>
</evidence>
<organism evidence="1 2">
    <name type="scientific">Rotaria sordida</name>
    <dbReference type="NCBI Taxonomy" id="392033"/>
    <lineage>
        <taxon>Eukaryota</taxon>
        <taxon>Metazoa</taxon>
        <taxon>Spiralia</taxon>
        <taxon>Gnathifera</taxon>
        <taxon>Rotifera</taxon>
        <taxon>Eurotatoria</taxon>
        <taxon>Bdelloidea</taxon>
        <taxon>Philodinida</taxon>
        <taxon>Philodinidae</taxon>
        <taxon>Rotaria</taxon>
    </lineage>
</organism>
<dbReference type="AlphaFoldDB" id="A0A820BWH4"/>
<gene>
    <name evidence="1" type="ORF">OTI717_LOCUS39110</name>
</gene>
<dbReference type="SUPFAM" id="SSF53474">
    <property type="entry name" value="alpha/beta-Hydrolases"/>
    <property type="match status" value="1"/>
</dbReference>
<sequence length="49" mass="5371">MDSRRQGRSTLSSTSISYDLMMTDVIGLLNYLGIRQVHVVGWSDGAIIG</sequence>
<dbReference type="EMBL" id="CAJOAX010023765">
    <property type="protein sequence ID" value="CAF4214174.1"/>
    <property type="molecule type" value="Genomic_DNA"/>
</dbReference>
<dbReference type="Proteomes" id="UP000663823">
    <property type="component" value="Unassembled WGS sequence"/>
</dbReference>
<accession>A0A820BWH4</accession>
<protein>
    <recommendedName>
        <fullName evidence="3">Alpha/beta hydrolase</fullName>
    </recommendedName>
</protein>
<proteinExistence type="predicted"/>
<evidence type="ECO:0008006" key="3">
    <source>
        <dbReference type="Google" id="ProtNLM"/>
    </source>
</evidence>
<name>A0A820BWH4_9BILA</name>
<dbReference type="InterPro" id="IPR029058">
    <property type="entry name" value="AB_hydrolase_fold"/>
</dbReference>